<name>A0A9P6NVD9_9BASI</name>
<accession>A0A9P6NVD9</accession>
<keyword evidence="2" id="KW-1185">Reference proteome</keyword>
<evidence type="ECO:0000313" key="2">
    <source>
        <dbReference type="Proteomes" id="UP000886653"/>
    </source>
</evidence>
<sequence length="195" mass="21774">MLQRAPPGSPGPSSAVKTQLRLGSDHDDSWAQTFPFSTETETFSLIHSKAPGLNSHLHSYLIIHLGGAQCFRLQPPGGDQIDQLVLYRVPEDRSCFFAKPGTCFPSSHHVTNMRCPETTEVRSEMCAWRDRTGTYSACISETLYSLGWHLLESRGNALCDQLALFQLSTHSFLRATEDLIPPHTCYRLALHSPIF</sequence>
<organism evidence="1 2">
    <name type="scientific">Cronartium quercuum f. sp. fusiforme G11</name>
    <dbReference type="NCBI Taxonomy" id="708437"/>
    <lineage>
        <taxon>Eukaryota</taxon>
        <taxon>Fungi</taxon>
        <taxon>Dikarya</taxon>
        <taxon>Basidiomycota</taxon>
        <taxon>Pucciniomycotina</taxon>
        <taxon>Pucciniomycetes</taxon>
        <taxon>Pucciniales</taxon>
        <taxon>Coleosporiaceae</taxon>
        <taxon>Cronartium</taxon>
    </lineage>
</organism>
<dbReference type="Proteomes" id="UP000886653">
    <property type="component" value="Unassembled WGS sequence"/>
</dbReference>
<dbReference type="AlphaFoldDB" id="A0A9P6NVD9"/>
<proteinExistence type="predicted"/>
<comment type="caution">
    <text evidence="1">The sequence shown here is derived from an EMBL/GenBank/DDBJ whole genome shotgun (WGS) entry which is preliminary data.</text>
</comment>
<evidence type="ECO:0000313" key="1">
    <source>
        <dbReference type="EMBL" id="KAG0151008.1"/>
    </source>
</evidence>
<dbReference type="EMBL" id="MU167216">
    <property type="protein sequence ID" value="KAG0151008.1"/>
    <property type="molecule type" value="Genomic_DNA"/>
</dbReference>
<gene>
    <name evidence="1" type="ORF">CROQUDRAFT_87480</name>
</gene>
<reference evidence="1" key="1">
    <citation type="submission" date="2013-11" db="EMBL/GenBank/DDBJ databases">
        <title>Genome sequence of the fusiform rust pathogen reveals effectors for host alternation and coevolution with pine.</title>
        <authorList>
            <consortium name="DOE Joint Genome Institute"/>
            <person name="Smith K."/>
            <person name="Pendleton A."/>
            <person name="Kubisiak T."/>
            <person name="Anderson C."/>
            <person name="Salamov A."/>
            <person name="Aerts A."/>
            <person name="Riley R."/>
            <person name="Clum A."/>
            <person name="Lindquist E."/>
            <person name="Ence D."/>
            <person name="Campbell M."/>
            <person name="Kronenberg Z."/>
            <person name="Feau N."/>
            <person name="Dhillon B."/>
            <person name="Hamelin R."/>
            <person name="Burleigh J."/>
            <person name="Smith J."/>
            <person name="Yandell M."/>
            <person name="Nelson C."/>
            <person name="Grigoriev I."/>
            <person name="Davis J."/>
        </authorList>
    </citation>
    <scope>NUCLEOTIDE SEQUENCE</scope>
    <source>
        <strain evidence="1">G11</strain>
    </source>
</reference>
<protein>
    <submittedName>
        <fullName evidence="1">Uncharacterized protein</fullName>
    </submittedName>
</protein>